<dbReference type="InterPro" id="IPR011059">
    <property type="entry name" value="Metal-dep_hydrolase_composite"/>
</dbReference>
<dbReference type="PANTHER" id="PTHR22642">
    <property type="entry name" value="IMIDAZOLONEPROPIONASE"/>
    <property type="match status" value="1"/>
</dbReference>
<dbReference type="Gene3D" id="3.20.20.140">
    <property type="entry name" value="Metal-dependent hydrolases"/>
    <property type="match status" value="1"/>
</dbReference>
<sequence>MIIGKTDRRSILAGLAAFPLISATGGMSAALREPITVFEARRIVTMSQSMPRSRFMVVAGGTILGLGDTLDALAPWTGGRQFSLDRRFADKVIFPGLVDPHIHPMQAAIMLGMPFLAPDDWTLPSGKWPGIQSQEAFRSRLAQVVASNPANPLIVWGHHELFHGPIGRAELDAIAPDRPLLVWQRSFHDIYANSAALEWMELSDPAAFAAALSAAGAQPEHGDIARGMFSETALQVALAKLRPVILAPQTLQQGFAGLIQMMQERGVTTTSDLATGIFARFDTEAGLIARAFSTGNPTARVNVMPIAAEIDAVEDIEAWMKERSAKYVSANVSLKRRVKLFADGAFFAQNMQMGAPGYSDGHLGKWLTEPDKLHDQMQRYWQAGFALHIHVNGDEGAEVVLDGLGKLSPRPAQDIVVEHLGYCTEEQVTRIARLGAMVSAQPNYIRVLGGAYAKRGFGPDRAALMNRLGSIERAGIPLGLHSDFNMAPIDPFYLAWIAQTRLGIDGVARAPQERLTREKALRAITIEAARVIGMNDEIGSLAAGKKADFVVLDHDPFEIETAAMKELPIRATVFEGRV</sequence>
<keyword evidence="3" id="KW-1185">Reference proteome</keyword>
<dbReference type="Gene3D" id="2.30.40.10">
    <property type="entry name" value="Urease, subunit C, domain 1"/>
    <property type="match status" value="1"/>
</dbReference>
<dbReference type="KEGG" id="qso:IRL76_07455"/>
<dbReference type="RefSeq" id="WP_200980759.1">
    <property type="nucleotide sequence ID" value="NZ_CP064654.1"/>
</dbReference>
<keyword evidence="2" id="KW-0378">Hydrolase</keyword>
<dbReference type="EMBL" id="CP064654">
    <property type="protein sequence ID" value="QPC97747.1"/>
    <property type="molecule type" value="Genomic_DNA"/>
</dbReference>
<dbReference type="Proteomes" id="UP000594459">
    <property type="component" value="Chromosome"/>
</dbReference>
<dbReference type="Gene3D" id="3.10.310.70">
    <property type="match status" value="1"/>
</dbReference>
<feature type="domain" description="Amidohydrolase 3" evidence="1">
    <location>
        <begin position="90"/>
        <end position="578"/>
    </location>
</feature>
<proteinExistence type="predicted"/>
<dbReference type="PANTHER" id="PTHR22642:SF2">
    <property type="entry name" value="PROTEIN LONG AFTER FAR-RED 3"/>
    <property type="match status" value="1"/>
</dbReference>
<evidence type="ECO:0000313" key="2">
    <source>
        <dbReference type="EMBL" id="QPC97747.1"/>
    </source>
</evidence>
<dbReference type="Pfam" id="PF07969">
    <property type="entry name" value="Amidohydro_3"/>
    <property type="match status" value="1"/>
</dbReference>
<accession>A0A7S8F268</accession>
<dbReference type="GO" id="GO:0016810">
    <property type="term" value="F:hydrolase activity, acting on carbon-nitrogen (but not peptide) bonds"/>
    <property type="evidence" value="ECO:0007669"/>
    <property type="project" value="InterPro"/>
</dbReference>
<name>A0A7S8F268_9SPHN</name>
<protein>
    <submittedName>
        <fullName evidence="2">Amidohydrolase family protein</fullName>
    </submittedName>
</protein>
<dbReference type="AlphaFoldDB" id="A0A7S8F268"/>
<evidence type="ECO:0000259" key="1">
    <source>
        <dbReference type="Pfam" id="PF07969"/>
    </source>
</evidence>
<dbReference type="SUPFAM" id="SSF51556">
    <property type="entry name" value="Metallo-dependent hydrolases"/>
    <property type="match status" value="1"/>
</dbReference>
<reference evidence="2 3" key="1">
    <citation type="submission" date="2020-11" db="EMBL/GenBank/DDBJ databases">
        <title>The genome sequence of Erythrobacter sp. 6D36.</title>
        <authorList>
            <person name="Liu Y."/>
        </authorList>
    </citation>
    <scope>NUCLEOTIDE SEQUENCE [LARGE SCALE GENOMIC DNA]</scope>
    <source>
        <strain evidence="2 3">6D36</strain>
    </source>
</reference>
<dbReference type="SUPFAM" id="SSF51338">
    <property type="entry name" value="Composite domain of metallo-dependent hydrolases"/>
    <property type="match status" value="1"/>
</dbReference>
<evidence type="ECO:0000313" key="3">
    <source>
        <dbReference type="Proteomes" id="UP000594459"/>
    </source>
</evidence>
<dbReference type="InterPro" id="IPR013108">
    <property type="entry name" value="Amidohydro_3"/>
</dbReference>
<organism evidence="2 3">
    <name type="scientific">Qipengyuania soli</name>
    <dbReference type="NCBI Taxonomy" id="2782568"/>
    <lineage>
        <taxon>Bacteria</taxon>
        <taxon>Pseudomonadati</taxon>
        <taxon>Pseudomonadota</taxon>
        <taxon>Alphaproteobacteria</taxon>
        <taxon>Sphingomonadales</taxon>
        <taxon>Erythrobacteraceae</taxon>
        <taxon>Qipengyuania</taxon>
    </lineage>
</organism>
<dbReference type="InterPro" id="IPR032466">
    <property type="entry name" value="Metal_Hydrolase"/>
</dbReference>
<gene>
    <name evidence="2" type="ORF">IRL76_07455</name>
</gene>